<dbReference type="InterPro" id="IPR056245">
    <property type="entry name" value="KH_DEAH11/12"/>
</dbReference>
<dbReference type="Pfam" id="PF04408">
    <property type="entry name" value="WHD_HA2"/>
    <property type="match status" value="1"/>
</dbReference>
<evidence type="ECO:0000256" key="3">
    <source>
        <dbReference type="ARBA" id="ARBA00022679"/>
    </source>
</evidence>
<dbReference type="InterPro" id="IPR013083">
    <property type="entry name" value="Znf_RING/FYVE/PHD"/>
</dbReference>
<evidence type="ECO:0000313" key="21">
    <source>
        <dbReference type="Proteomes" id="UP000593562"/>
    </source>
</evidence>
<feature type="domain" description="RING-type" evidence="16">
    <location>
        <begin position="1541"/>
        <end position="1587"/>
    </location>
</feature>
<keyword evidence="7 14" id="KW-0863">Zinc-finger</keyword>
<evidence type="ECO:0000256" key="11">
    <source>
        <dbReference type="ARBA" id="ARBA00022833"/>
    </source>
</evidence>
<keyword evidence="4" id="KW-0479">Metal-binding</keyword>
<dbReference type="GO" id="GO:0005524">
    <property type="term" value="F:ATP binding"/>
    <property type="evidence" value="ECO:0007669"/>
    <property type="project" value="UniProtKB-KW"/>
</dbReference>
<keyword evidence="5" id="KW-0677">Repeat</keyword>
<evidence type="ECO:0000256" key="4">
    <source>
        <dbReference type="ARBA" id="ARBA00022723"/>
    </source>
</evidence>
<dbReference type="FunCoup" id="A0A7J7DLU4">
    <property type="interactions" value="871"/>
</dbReference>
<dbReference type="InParanoid" id="A0A7J7DLU4"/>
<keyword evidence="21" id="KW-1185">Reference proteome</keyword>
<keyword evidence="6" id="KW-0547">Nucleotide-binding</keyword>
<dbReference type="SMART" id="SM00490">
    <property type="entry name" value="HELICc"/>
    <property type="match status" value="1"/>
</dbReference>
<dbReference type="Pfam" id="PF00271">
    <property type="entry name" value="Helicase_C"/>
    <property type="match status" value="1"/>
</dbReference>
<dbReference type="InterPro" id="IPR011709">
    <property type="entry name" value="DEAD-box_helicase_OB_fold"/>
</dbReference>
<evidence type="ECO:0000259" key="19">
    <source>
        <dbReference type="PROSITE" id="PS51873"/>
    </source>
</evidence>
<feature type="domain" description="RING-type" evidence="19">
    <location>
        <begin position="1537"/>
        <end position="1745"/>
    </location>
</feature>
<dbReference type="GO" id="GO:0003723">
    <property type="term" value="F:RNA binding"/>
    <property type="evidence" value="ECO:0007669"/>
    <property type="project" value="TreeGrafter"/>
</dbReference>
<name>A0A7J7DLU4_TRIWF</name>
<evidence type="ECO:0000256" key="10">
    <source>
        <dbReference type="ARBA" id="ARBA00022806"/>
    </source>
</evidence>
<evidence type="ECO:0000256" key="2">
    <source>
        <dbReference type="ARBA" id="ARBA00012552"/>
    </source>
</evidence>
<dbReference type="GO" id="GO:0008270">
    <property type="term" value="F:zinc ion binding"/>
    <property type="evidence" value="ECO:0007669"/>
    <property type="project" value="UniProtKB-KW"/>
</dbReference>
<dbReference type="InterPro" id="IPR056244">
    <property type="entry name" value="RRM_DEAH11/12"/>
</dbReference>
<evidence type="ECO:0000256" key="15">
    <source>
        <dbReference type="SAM" id="MobiDB-lite"/>
    </source>
</evidence>
<dbReference type="PROSITE" id="PS51873">
    <property type="entry name" value="TRIAD"/>
    <property type="match status" value="1"/>
</dbReference>
<keyword evidence="8" id="KW-0833">Ubl conjugation pathway</keyword>
<dbReference type="Gene3D" id="1.20.120.1750">
    <property type="match status" value="1"/>
</dbReference>
<dbReference type="SMART" id="SM00647">
    <property type="entry name" value="IBR"/>
    <property type="match status" value="2"/>
</dbReference>
<dbReference type="Pfam" id="PF07717">
    <property type="entry name" value="OB_NTP_bind"/>
    <property type="match status" value="1"/>
</dbReference>
<dbReference type="Pfam" id="PF24641">
    <property type="entry name" value="KH_DEAH11_2nd"/>
    <property type="match status" value="1"/>
</dbReference>
<dbReference type="GO" id="GO:0003724">
    <property type="term" value="F:RNA helicase activity"/>
    <property type="evidence" value="ECO:0007669"/>
    <property type="project" value="UniProtKB-EC"/>
</dbReference>
<evidence type="ECO:0000313" key="20">
    <source>
        <dbReference type="EMBL" id="KAF5747340.1"/>
    </source>
</evidence>
<dbReference type="Proteomes" id="UP000593562">
    <property type="component" value="Unassembled WGS sequence"/>
</dbReference>
<dbReference type="Gene3D" id="3.30.40.10">
    <property type="entry name" value="Zinc/RING finger domain, C3HC4 (zinc finger)"/>
    <property type="match status" value="1"/>
</dbReference>
<dbReference type="Pfam" id="PF24638">
    <property type="entry name" value="KH_DEAH11_1st"/>
    <property type="match status" value="1"/>
</dbReference>
<feature type="compositionally biased region" description="Polar residues" evidence="15">
    <location>
        <begin position="41"/>
        <end position="50"/>
    </location>
</feature>
<keyword evidence="3" id="KW-0808">Transferase</keyword>
<dbReference type="FunFam" id="1.20.120.1080:FF:000033">
    <property type="entry name" value="RBR-type E3 ubiquitin transferase"/>
    <property type="match status" value="1"/>
</dbReference>
<dbReference type="CDD" id="cd20335">
    <property type="entry name" value="BRcat_RBR"/>
    <property type="match status" value="1"/>
</dbReference>
<dbReference type="InterPro" id="IPR007502">
    <property type="entry name" value="Helicase-assoc_dom"/>
</dbReference>
<comment type="caution">
    <text evidence="20">The sequence shown here is derived from an EMBL/GenBank/DDBJ whole genome shotgun (WGS) entry which is preliminary data.</text>
</comment>
<evidence type="ECO:0000259" key="17">
    <source>
        <dbReference type="PROSITE" id="PS51192"/>
    </source>
</evidence>
<dbReference type="GO" id="GO:0016787">
    <property type="term" value="F:hydrolase activity"/>
    <property type="evidence" value="ECO:0007669"/>
    <property type="project" value="UniProtKB-KW"/>
</dbReference>
<dbReference type="FunFam" id="3.40.50.300:FF:002114">
    <property type="entry name" value="ATP-dependent RNA helicase DEAH12 chloroplastic"/>
    <property type="match status" value="1"/>
</dbReference>
<dbReference type="Pfam" id="PF24471">
    <property type="entry name" value="KH_DEAH11"/>
    <property type="match status" value="1"/>
</dbReference>
<dbReference type="SMART" id="SM00487">
    <property type="entry name" value="DEXDc"/>
    <property type="match status" value="1"/>
</dbReference>
<gene>
    <name evidence="20" type="ORF">HS088_TW05G00061</name>
</gene>
<evidence type="ECO:0000256" key="7">
    <source>
        <dbReference type="ARBA" id="ARBA00022771"/>
    </source>
</evidence>
<evidence type="ECO:0000259" key="18">
    <source>
        <dbReference type="PROSITE" id="PS51194"/>
    </source>
</evidence>
<dbReference type="Pfam" id="PF24637">
    <property type="entry name" value="RRM_DEAH11"/>
    <property type="match status" value="1"/>
</dbReference>
<dbReference type="InterPro" id="IPR001841">
    <property type="entry name" value="Znf_RING"/>
</dbReference>
<dbReference type="InterPro" id="IPR056246">
    <property type="entry name" value="KH_DEAH11/12_1st"/>
</dbReference>
<feature type="region of interest" description="Disordered" evidence="15">
    <location>
        <begin position="1"/>
        <end position="50"/>
    </location>
</feature>
<evidence type="ECO:0000256" key="13">
    <source>
        <dbReference type="ARBA" id="ARBA00047984"/>
    </source>
</evidence>
<keyword evidence="10 20" id="KW-0347">Helicase</keyword>
<dbReference type="Pfam" id="PF01485">
    <property type="entry name" value="IBR"/>
    <property type="match status" value="2"/>
</dbReference>
<dbReference type="InterPro" id="IPR044066">
    <property type="entry name" value="TRIAD_supradom"/>
</dbReference>
<accession>A0A7J7DLU4</accession>
<dbReference type="CDD" id="cd17917">
    <property type="entry name" value="DEXHc_RHA-like"/>
    <property type="match status" value="1"/>
</dbReference>
<dbReference type="EC" id="3.6.4.13" evidence="2"/>
<comment type="catalytic activity">
    <reaction evidence="13">
        <text>ATP + H2O = ADP + phosphate + H(+)</text>
        <dbReference type="Rhea" id="RHEA:13065"/>
        <dbReference type="ChEBI" id="CHEBI:15377"/>
        <dbReference type="ChEBI" id="CHEBI:15378"/>
        <dbReference type="ChEBI" id="CHEBI:30616"/>
        <dbReference type="ChEBI" id="CHEBI:43474"/>
        <dbReference type="ChEBI" id="CHEBI:456216"/>
        <dbReference type="EC" id="3.6.4.13"/>
    </reaction>
</comment>
<organism evidence="20 21">
    <name type="scientific">Tripterygium wilfordii</name>
    <name type="common">Thunder God vine</name>
    <dbReference type="NCBI Taxonomy" id="458696"/>
    <lineage>
        <taxon>Eukaryota</taxon>
        <taxon>Viridiplantae</taxon>
        <taxon>Streptophyta</taxon>
        <taxon>Embryophyta</taxon>
        <taxon>Tracheophyta</taxon>
        <taxon>Spermatophyta</taxon>
        <taxon>Magnoliopsida</taxon>
        <taxon>eudicotyledons</taxon>
        <taxon>Gunneridae</taxon>
        <taxon>Pentapetalae</taxon>
        <taxon>rosids</taxon>
        <taxon>fabids</taxon>
        <taxon>Celastrales</taxon>
        <taxon>Celastraceae</taxon>
        <taxon>Tripterygium</taxon>
    </lineage>
</organism>
<feature type="domain" description="Helicase ATP-binding" evidence="17">
    <location>
        <begin position="294"/>
        <end position="458"/>
    </location>
</feature>
<evidence type="ECO:0000256" key="5">
    <source>
        <dbReference type="ARBA" id="ARBA00022737"/>
    </source>
</evidence>
<dbReference type="InterPro" id="IPR014001">
    <property type="entry name" value="Helicase_ATP-bd"/>
</dbReference>
<evidence type="ECO:0000256" key="9">
    <source>
        <dbReference type="ARBA" id="ARBA00022801"/>
    </source>
</evidence>
<dbReference type="PANTHER" id="PTHR18934:SF81">
    <property type="entry name" value="ATP-DEPENDENT RNA HELICASE DEAH11, CHLOROPLASTIC-RELATED"/>
    <property type="match status" value="1"/>
</dbReference>
<evidence type="ECO:0000259" key="16">
    <source>
        <dbReference type="PROSITE" id="PS50089"/>
    </source>
</evidence>
<dbReference type="InterPro" id="IPR002464">
    <property type="entry name" value="DNA/RNA_helicase_DEAH_CS"/>
</dbReference>
<dbReference type="CDD" id="cd22585">
    <property type="entry name" value="Rcat_RBR_DEAH12-like"/>
    <property type="match status" value="1"/>
</dbReference>
<dbReference type="PROSITE" id="PS51192">
    <property type="entry name" value="HELICASE_ATP_BIND_1"/>
    <property type="match status" value="1"/>
</dbReference>
<dbReference type="SUPFAM" id="SSF52540">
    <property type="entry name" value="P-loop containing nucleoside triphosphate hydrolases"/>
    <property type="match status" value="1"/>
</dbReference>
<dbReference type="EMBL" id="JAAARO010000005">
    <property type="protein sequence ID" value="KAF5747340.1"/>
    <property type="molecule type" value="Genomic_DNA"/>
</dbReference>
<evidence type="ECO:0000256" key="6">
    <source>
        <dbReference type="ARBA" id="ARBA00022741"/>
    </source>
</evidence>
<dbReference type="PANTHER" id="PTHR18934">
    <property type="entry name" value="ATP-DEPENDENT RNA HELICASE"/>
    <property type="match status" value="1"/>
</dbReference>
<dbReference type="GO" id="GO:0016740">
    <property type="term" value="F:transferase activity"/>
    <property type="evidence" value="ECO:0007669"/>
    <property type="project" value="UniProtKB-KW"/>
</dbReference>
<evidence type="ECO:0000256" key="12">
    <source>
        <dbReference type="ARBA" id="ARBA00022840"/>
    </source>
</evidence>
<dbReference type="SMART" id="SM00847">
    <property type="entry name" value="HA2"/>
    <property type="match status" value="1"/>
</dbReference>
<dbReference type="InterPro" id="IPR027417">
    <property type="entry name" value="P-loop_NTPase"/>
</dbReference>
<dbReference type="SUPFAM" id="SSF57850">
    <property type="entry name" value="RING/U-box"/>
    <property type="match status" value="3"/>
</dbReference>
<dbReference type="PROSITE" id="PS00690">
    <property type="entry name" value="DEAH_ATP_HELICASE"/>
    <property type="match status" value="1"/>
</dbReference>
<dbReference type="FunFam" id="3.40.50.300:FF:001279">
    <property type="entry name" value="ATP-dependent RNA helicase DEAH12 chloroplastic"/>
    <property type="match status" value="1"/>
</dbReference>
<dbReference type="InterPro" id="IPR056248">
    <property type="entry name" value="RBD_DEAH11/12"/>
</dbReference>
<dbReference type="FunFam" id="1.20.120.1750:FF:000020">
    <property type="entry name" value="ATP-dependent RNA helicase DEAH12 chloroplastic"/>
    <property type="match status" value="1"/>
</dbReference>
<protein>
    <recommendedName>
        <fullName evidence="2">RNA helicase</fullName>
        <ecNumber evidence="2">3.6.4.13</ecNumber>
    </recommendedName>
</protein>
<evidence type="ECO:0000256" key="8">
    <source>
        <dbReference type="ARBA" id="ARBA00022786"/>
    </source>
</evidence>
<dbReference type="Gene3D" id="3.40.50.300">
    <property type="entry name" value="P-loop containing nucleotide triphosphate hydrolases"/>
    <property type="match status" value="2"/>
</dbReference>
<evidence type="ECO:0000256" key="1">
    <source>
        <dbReference type="ARBA" id="ARBA00008792"/>
    </source>
</evidence>
<dbReference type="OrthoDB" id="10009520at2759"/>
<dbReference type="Pfam" id="PF24475">
    <property type="entry name" value="RBD_DEAH11"/>
    <property type="match status" value="1"/>
</dbReference>
<dbReference type="InterPro" id="IPR001650">
    <property type="entry name" value="Helicase_C-like"/>
</dbReference>
<evidence type="ECO:0000256" key="14">
    <source>
        <dbReference type="PROSITE-ProRule" id="PRU00175"/>
    </source>
</evidence>
<keyword evidence="9" id="KW-0378">Hydrolase</keyword>
<dbReference type="PROSITE" id="PS51194">
    <property type="entry name" value="HELICASE_CTER"/>
    <property type="match status" value="1"/>
</dbReference>
<keyword evidence="11" id="KW-0862">Zinc</keyword>
<keyword evidence="12" id="KW-0067">ATP-binding</keyword>
<dbReference type="InterPro" id="IPR056247">
    <property type="entry name" value="KH_DEAH11/12_2nd"/>
</dbReference>
<reference evidence="20 21" key="1">
    <citation type="journal article" date="2020" name="Nat. Commun.">
        <title>Genome of Tripterygium wilfordii and identification of cytochrome P450 involved in triptolide biosynthesis.</title>
        <authorList>
            <person name="Tu L."/>
            <person name="Su P."/>
            <person name="Zhang Z."/>
            <person name="Gao L."/>
            <person name="Wang J."/>
            <person name="Hu T."/>
            <person name="Zhou J."/>
            <person name="Zhang Y."/>
            <person name="Zhao Y."/>
            <person name="Liu Y."/>
            <person name="Song Y."/>
            <person name="Tong Y."/>
            <person name="Lu Y."/>
            <person name="Yang J."/>
            <person name="Xu C."/>
            <person name="Jia M."/>
            <person name="Peters R.J."/>
            <person name="Huang L."/>
            <person name="Gao W."/>
        </authorList>
    </citation>
    <scope>NUCLEOTIDE SEQUENCE [LARGE SCALE GENOMIC DNA]</scope>
    <source>
        <strain evidence="21">cv. XIE 37</strain>
        <tissue evidence="20">Leaf</tissue>
    </source>
</reference>
<sequence length="1750" mass="197014">MKQSTGARRSPSPGYDPRFPPFQSRSVRPSTPPSFYPHQLYHQNRPQNQNNRYGQQFRSVAPNVCPECVVQLRASTGESSRSVKKDVDALFSQCQSDHVRVVFSSSGSGSATLYFQQWAEALSSLTKFWELRLSGDHDLAPRLVSRAIDPDELKNRLRALFVEHVKGIMDGEIVKRCQAKIQLKSDEIAGVSAQLKERNKIWICNDLVQKRKGLSAERDLMGKRVKEFKEAMRCLLYYLGEEDCAGVDMGSVKGVRVLKLKGEYDWERIYQLTARECRRLEDGLPIYAYRQQILYRIYEKQTLVLIGETGSGKSTQLVQFLVDSGVAAEESIVCTQPRKIAATSLTQRVREESSGCYKDNSVMCYPTFSSTQQFDSKVIYMTDHCLLQHYMNNRDLSGISCIIIDEAHERSLNTDLVMALVRDLLFHKPNLRLVIMSATANANQLANYFFGCEIFYVVGRNFPVDVRYVPCAIEESSSSKIVSSYVVDVVNMAKEIHKTEKEGTILAFLTSQAEVEWACEKFEAPSAVALPLHGKLSSEEQFQVFQKFRGKRKVIFATNLAETSITIPGVKYVIDSGMVKESKFDPNTGMNTLRVCWISQSSAEQRAGRAGRTEPGRCYRLYRKCDFESMPSNQEPEIRRVHLGVAVLRIMALGIKNVQEFDFVDAPSTKAIDMAIKNLVQLGAIALNNGVFELTEDGRYMVKLGIEPRLGRLILSCAWHRLAKEGLILAAVMANSSSIFCRVGNDEDKLRADGLKVQFCHPSGDLFTLLSVYKEWEAVAPERRNIWCWDNSINAKSMRRCQDTAKELEYCLERELDFIVPTYWRWNPNKSSEHDECLKKVILSALAENVAFYSGSDQLGYEVALNGQHVHLHPSCSLRIFGQKPTWVVFGEVLSTSGQYLVCVTAFDFEYFSTLHPPPLFDVCKMEGRKLEVKVLTGFGATLLKKFCGKSNNNLLSLRSRIRAACMDERICIEINFDQNEIQLFASKESMEKVTVIVVEVLECEKRWLSNECMEKYLYDGHGFSPVALFGAGGEIKHLELGKSALTVDVFHPSANMIDEKVLLLFFEKHTSGRVCSVHKTSGIGQEGDEKEKWGRITFLSPDTAGKATELNGVEFSGSTLKVLPAPTSSGGNHRMAAFPAIKAKIYWPRKRSKGFGVLKCHLNDIGYMLDDFANVVMGGNYVRCEVSKRNDDCVVIYGIDKELSEADILGVLRTATHRRILGFFLVRGDAVENPLHSTCEEALMREISSFMPKRNLYSSCCRVQVFPPEPKDAFMKALMVFDGRLHLEAAKALEHLEGKVLPGCHSWQKLKCQQLFYSSISCPAYVYSVIKKQLDTVLASFNYVKGAEYFLEKTESGSYRVRISANATRTVAELRRPLEELMRGKIINDASLSPSLIQHLFSRDGFNLMKLLQRETGTCILFDRRSLNVRVFGSSQNVAKAEEKLIQSLLTHHESKQLEIRLRGGNLPPDLMKEVVKRFGPDLRGLEQKVPGVELTLNVYRQVISFHGERELRPKVEEIIHEIAQSSVGSDRSLDGENACPICLCEVEDGHRLEGCGHSACRQCLLDQLDSALKNLDSFPICCACEDCNIPILLTDLKSLLSSEKLEELFRASLGAFVATSGGAYRFCPSPDCTSVYQVAEPGMGSVPFVCGACYAETCTRCHLECHPSVSCELYREFKEDPDSSLKEWCRGKNNVKSCPVCGYTIEKTEGCNHVECLCGRHICWVCLDYYHSSEDCYGHLRSVHMTFI</sequence>
<proteinExistence type="inferred from homology"/>
<dbReference type="InterPro" id="IPR002867">
    <property type="entry name" value="IBR_dom"/>
</dbReference>
<feature type="domain" description="Helicase C-terminal" evidence="18">
    <location>
        <begin position="491"/>
        <end position="654"/>
    </location>
</feature>
<comment type="similarity">
    <text evidence="1">Belongs to the DEAD box helicase family. DEAH subfamily.</text>
</comment>
<dbReference type="PROSITE" id="PS50089">
    <property type="entry name" value="ZF_RING_2"/>
    <property type="match status" value="1"/>
</dbReference>
<dbReference type="CDD" id="cd18791">
    <property type="entry name" value="SF2_C_RHA"/>
    <property type="match status" value="1"/>
</dbReference>
<dbReference type="InterPro" id="IPR011545">
    <property type="entry name" value="DEAD/DEAH_box_helicase_dom"/>
</dbReference>
<dbReference type="Pfam" id="PF00270">
    <property type="entry name" value="DEAD"/>
    <property type="match status" value="1"/>
</dbReference>
<dbReference type="InterPro" id="IPR048333">
    <property type="entry name" value="HA2_WH"/>
</dbReference>
<dbReference type="Gene3D" id="1.20.120.1080">
    <property type="match status" value="1"/>
</dbReference>